<proteinExistence type="predicted"/>
<dbReference type="STRING" id="471514.AN477_07760"/>
<dbReference type="InterPro" id="IPR051083">
    <property type="entry name" value="GrpII_Intron_Splice-Mob/Def"/>
</dbReference>
<dbReference type="InterPro" id="IPR025960">
    <property type="entry name" value="RVT_N"/>
</dbReference>
<keyword evidence="3" id="KW-1185">Reference proteome</keyword>
<comment type="caution">
    <text evidence="2">The sequence shown here is derived from an EMBL/GenBank/DDBJ whole genome shotgun (WGS) entry which is preliminary data.</text>
</comment>
<reference evidence="2 3" key="1">
    <citation type="submission" date="2015-09" db="EMBL/GenBank/DDBJ databases">
        <title>Draft genome sequence of Alicyclobacillus ferrooxydans DSM 22381.</title>
        <authorList>
            <person name="Hemp J."/>
        </authorList>
    </citation>
    <scope>NUCLEOTIDE SEQUENCE [LARGE SCALE GENOMIC DNA]</scope>
    <source>
        <strain evidence="2 3">TC-34</strain>
    </source>
</reference>
<gene>
    <name evidence="2" type="ORF">AN477_07760</name>
</gene>
<feature type="domain" description="Reverse transcriptase N-terminal" evidence="1">
    <location>
        <begin position="22"/>
        <end position="98"/>
    </location>
</feature>
<dbReference type="PATRIC" id="fig|471514.4.peg.4407"/>
<organism evidence="2 3">
    <name type="scientific">Alicyclobacillus ferrooxydans</name>
    <dbReference type="NCBI Taxonomy" id="471514"/>
    <lineage>
        <taxon>Bacteria</taxon>
        <taxon>Bacillati</taxon>
        <taxon>Bacillota</taxon>
        <taxon>Bacilli</taxon>
        <taxon>Bacillales</taxon>
        <taxon>Alicyclobacillaceae</taxon>
        <taxon>Alicyclobacillus</taxon>
    </lineage>
</organism>
<evidence type="ECO:0000259" key="1">
    <source>
        <dbReference type="Pfam" id="PF13655"/>
    </source>
</evidence>
<sequence length="139" mass="16297">MRAWLEAQETSAEASSLETWTDWEEIERHVSRLQRQLANAVEYGNRKAIRHYKWLIRNSQHTKMLAIRAVTQENSGRKTPGVDGKTYLTTETRKELLTLLNLRKRPLPVRRVYIRKKNGKQRPLGIPTVNSYCMPPNRV</sequence>
<name>A0A0N8PPH4_9BACL</name>
<dbReference type="EMBL" id="LJCO01000035">
    <property type="protein sequence ID" value="KPV44333.1"/>
    <property type="molecule type" value="Genomic_DNA"/>
</dbReference>
<protein>
    <recommendedName>
        <fullName evidence="1">Reverse transcriptase N-terminal domain-containing protein</fullName>
    </recommendedName>
</protein>
<accession>A0A0N8PPH4</accession>
<dbReference type="Pfam" id="PF13655">
    <property type="entry name" value="RVT_N"/>
    <property type="match status" value="1"/>
</dbReference>
<evidence type="ECO:0000313" key="3">
    <source>
        <dbReference type="Proteomes" id="UP000050482"/>
    </source>
</evidence>
<evidence type="ECO:0000313" key="2">
    <source>
        <dbReference type="EMBL" id="KPV44333.1"/>
    </source>
</evidence>
<dbReference type="AlphaFoldDB" id="A0A0N8PPH4"/>
<dbReference type="PANTHER" id="PTHR34047">
    <property type="entry name" value="NUCLEAR INTRON MATURASE 1, MITOCHONDRIAL-RELATED"/>
    <property type="match status" value="1"/>
</dbReference>
<dbReference type="Proteomes" id="UP000050482">
    <property type="component" value="Unassembled WGS sequence"/>
</dbReference>
<dbReference type="PANTHER" id="PTHR34047:SF10">
    <property type="entry name" value="GROUP II INTRON-ASSOCIATED OPEN READING FRAME"/>
    <property type="match status" value="1"/>
</dbReference>